<dbReference type="AlphaFoldDB" id="A0A3D3R0N6"/>
<evidence type="ECO:0000259" key="1">
    <source>
        <dbReference type="Pfam" id="PF04542"/>
    </source>
</evidence>
<sequence>MTSVIENPSESSGLSLAVRLQQDSSNAWRELVELYGPLVASWARRTGLDEAATEDVTQETFLSVHRSIDQFDPTVPNATFRGW</sequence>
<proteinExistence type="predicted"/>
<dbReference type="EMBL" id="DQAY01000029">
    <property type="protein sequence ID" value="HCO22385.1"/>
    <property type="molecule type" value="Genomic_DNA"/>
</dbReference>
<dbReference type="InterPro" id="IPR013325">
    <property type="entry name" value="RNA_pol_sigma_r2"/>
</dbReference>
<gene>
    <name evidence="2" type="ORF">DIT97_04725</name>
</gene>
<dbReference type="Proteomes" id="UP000263642">
    <property type="component" value="Unassembled WGS sequence"/>
</dbReference>
<organism evidence="2 3">
    <name type="scientific">Gimesia maris</name>
    <dbReference type="NCBI Taxonomy" id="122"/>
    <lineage>
        <taxon>Bacteria</taxon>
        <taxon>Pseudomonadati</taxon>
        <taxon>Planctomycetota</taxon>
        <taxon>Planctomycetia</taxon>
        <taxon>Planctomycetales</taxon>
        <taxon>Planctomycetaceae</taxon>
        <taxon>Gimesia</taxon>
    </lineage>
</organism>
<evidence type="ECO:0000313" key="2">
    <source>
        <dbReference type="EMBL" id="HCO22385.1"/>
    </source>
</evidence>
<accession>A0A3D3R0N6</accession>
<dbReference type="SUPFAM" id="SSF88946">
    <property type="entry name" value="Sigma2 domain of RNA polymerase sigma factors"/>
    <property type="match status" value="1"/>
</dbReference>
<comment type="caution">
    <text evidence="2">The sequence shown here is derived from an EMBL/GenBank/DDBJ whole genome shotgun (WGS) entry which is preliminary data.</text>
</comment>
<dbReference type="Pfam" id="PF04542">
    <property type="entry name" value="Sigma70_r2"/>
    <property type="match status" value="1"/>
</dbReference>
<feature type="non-terminal residue" evidence="2">
    <location>
        <position position="83"/>
    </location>
</feature>
<name>A0A3D3R0N6_9PLAN</name>
<feature type="domain" description="RNA polymerase sigma-70 region 2" evidence="1">
    <location>
        <begin position="31"/>
        <end position="81"/>
    </location>
</feature>
<reference evidence="2 3" key="1">
    <citation type="journal article" date="2018" name="Nat. Biotechnol.">
        <title>A standardized bacterial taxonomy based on genome phylogeny substantially revises the tree of life.</title>
        <authorList>
            <person name="Parks D.H."/>
            <person name="Chuvochina M."/>
            <person name="Waite D.W."/>
            <person name="Rinke C."/>
            <person name="Skarshewski A."/>
            <person name="Chaumeil P.A."/>
            <person name="Hugenholtz P."/>
        </authorList>
    </citation>
    <scope>NUCLEOTIDE SEQUENCE [LARGE SCALE GENOMIC DNA]</scope>
    <source>
        <strain evidence="2">UBA9375</strain>
    </source>
</reference>
<dbReference type="GO" id="GO:0006352">
    <property type="term" value="P:DNA-templated transcription initiation"/>
    <property type="evidence" value="ECO:0007669"/>
    <property type="project" value="InterPro"/>
</dbReference>
<evidence type="ECO:0000313" key="3">
    <source>
        <dbReference type="Proteomes" id="UP000263642"/>
    </source>
</evidence>
<protein>
    <recommendedName>
        <fullName evidence="1">RNA polymerase sigma-70 region 2 domain-containing protein</fullName>
    </recommendedName>
</protein>
<dbReference type="GO" id="GO:0003700">
    <property type="term" value="F:DNA-binding transcription factor activity"/>
    <property type="evidence" value="ECO:0007669"/>
    <property type="project" value="InterPro"/>
</dbReference>
<dbReference type="Gene3D" id="1.10.1740.10">
    <property type="match status" value="1"/>
</dbReference>
<dbReference type="InterPro" id="IPR007627">
    <property type="entry name" value="RNA_pol_sigma70_r2"/>
</dbReference>